<sequence>MSSPSPDAESRSTIEMQKAAADGVEPGPPPALPASLEGTARPGRKRRGKKTTASRGPTALSKIRGNGFEGMWPTYLFALSKSAADPDAEYFADPPMTPEEAEEEKNEIYSPDLSFVERMQSCIQRFRSRRRLQGDRTYYFNEYLFLGGVDTNPGSFGGLGRQDLQDLTPAERREATATDVIYGTTAAGDKFYNGDDKIWSVDFANVVAGFISVTLVQITSFDLAKMAVGIDTLDNFLRYVLHHDVCPEYQDDINAALQVCEAARVEWPKIRQLYNFLPGHFNLAAAELFCSKETAENSWSFHRFKRPEGFDAKSVFFSAFALMDEPELFERLSAKNPKLVKEFTSSFELVQVFHPSEDIIKRVKSLVIGDSAGKHVPIGKATFKQTTIQDGYVSPHVRWPISEDVMTLFFDASLLDNMVPGMKATMDICELDAGLRFVQRVEIIVPSFYTFLPQELMRGYKPPVKTNRPPPSVHDPFAEEREE</sequence>
<dbReference type="Proteomes" id="UP000554235">
    <property type="component" value="Unassembled WGS sequence"/>
</dbReference>
<accession>A0A8H4LFU0</accession>
<feature type="compositionally biased region" description="Polar residues" evidence="1">
    <location>
        <begin position="1"/>
        <end position="15"/>
    </location>
</feature>
<evidence type="ECO:0000313" key="3">
    <source>
        <dbReference type="Proteomes" id="UP000554235"/>
    </source>
</evidence>
<reference evidence="2 3" key="1">
    <citation type="submission" date="2020-01" db="EMBL/GenBank/DDBJ databases">
        <title>Identification and distribution of gene clusters putatively required for synthesis of sphingolipid metabolism inhibitors in phylogenetically diverse species of the filamentous fungus Fusarium.</title>
        <authorList>
            <person name="Kim H.-S."/>
            <person name="Busman M."/>
            <person name="Brown D.W."/>
            <person name="Divon H."/>
            <person name="Uhlig S."/>
            <person name="Proctor R.H."/>
        </authorList>
    </citation>
    <scope>NUCLEOTIDE SEQUENCE [LARGE SCALE GENOMIC DNA]</scope>
    <source>
        <strain evidence="2 3">NRRL 20459</strain>
    </source>
</reference>
<feature type="compositionally biased region" description="Basic residues" evidence="1">
    <location>
        <begin position="42"/>
        <end position="52"/>
    </location>
</feature>
<dbReference type="AlphaFoldDB" id="A0A8H4LFU0"/>
<organism evidence="2 3">
    <name type="scientific">Fusarium albosuccineum</name>
    <dbReference type="NCBI Taxonomy" id="1237068"/>
    <lineage>
        <taxon>Eukaryota</taxon>
        <taxon>Fungi</taxon>
        <taxon>Dikarya</taxon>
        <taxon>Ascomycota</taxon>
        <taxon>Pezizomycotina</taxon>
        <taxon>Sordariomycetes</taxon>
        <taxon>Hypocreomycetidae</taxon>
        <taxon>Hypocreales</taxon>
        <taxon>Nectriaceae</taxon>
        <taxon>Fusarium</taxon>
        <taxon>Fusarium decemcellulare species complex</taxon>
    </lineage>
</organism>
<dbReference type="Pfam" id="PF09692">
    <property type="entry name" value="Arb1"/>
    <property type="match status" value="1"/>
</dbReference>
<dbReference type="InterPro" id="IPR018606">
    <property type="entry name" value="Arb1"/>
</dbReference>
<feature type="region of interest" description="Disordered" evidence="1">
    <location>
        <begin position="1"/>
        <end position="62"/>
    </location>
</feature>
<evidence type="ECO:0000313" key="2">
    <source>
        <dbReference type="EMBL" id="KAF4467555.1"/>
    </source>
</evidence>
<comment type="caution">
    <text evidence="2">The sequence shown here is derived from an EMBL/GenBank/DDBJ whole genome shotgun (WGS) entry which is preliminary data.</text>
</comment>
<dbReference type="EMBL" id="JAADYS010000728">
    <property type="protein sequence ID" value="KAF4467555.1"/>
    <property type="molecule type" value="Genomic_DNA"/>
</dbReference>
<evidence type="ECO:0000256" key="1">
    <source>
        <dbReference type="SAM" id="MobiDB-lite"/>
    </source>
</evidence>
<proteinExistence type="predicted"/>
<protein>
    <submittedName>
        <fullName evidence="2">Argonaute-binding 1</fullName>
    </submittedName>
</protein>
<keyword evidence="3" id="KW-1185">Reference proteome</keyword>
<feature type="region of interest" description="Disordered" evidence="1">
    <location>
        <begin position="460"/>
        <end position="483"/>
    </location>
</feature>
<dbReference type="OrthoDB" id="435402at2759"/>
<dbReference type="GO" id="GO:0033167">
    <property type="term" value="C:ARC complex"/>
    <property type="evidence" value="ECO:0007669"/>
    <property type="project" value="InterPro"/>
</dbReference>
<name>A0A8H4LFU0_9HYPO</name>
<gene>
    <name evidence="2" type="ORF">FALBO_5563</name>
</gene>
<dbReference type="GO" id="GO:0031047">
    <property type="term" value="P:regulatory ncRNA-mediated gene silencing"/>
    <property type="evidence" value="ECO:0007669"/>
    <property type="project" value="InterPro"/>
</dbReference>